<keyword evidence="2" id="KW-0472">Membrane</keyword>
<evidence type="ECO:0000256" key="1">
    <source>
        <dbReference type="SAM" id="MobiDB-lite"/>
    </source>
</evidence>
<evidence type="ECO:0000313" key="5">
    <source>
        <dbReference type="Proteomes" id="UP000824136"/>
    </source>
</evidence>
<feature type="compositionally biased region" description="Acidic residues" evidence="1">
    <location>
        <begin position="350"/>
        <end position="376"/>
    </location>
</feature>
<evidence type="ECO:0000313" key="4">
    <source>
        <dbReference type="EMBL" id="HIT59103.1"/>
    </source>
</evidence>
<evidence type="ECO:0000256" key="2">
    <source>
        <dbReference type="SAM" id="Phobius"/>
    </source>
</evidence>
<protein>
    <submittedName>
        <fullName evidence="4">Uncharacterized protein</fullName>
    </submittedName>
</protein>
<keyword evidence="2" id="KW-1133">Transmembrane helix</keyword>
<keyword evidence="2" id="KW-0812">Transmembrane</keyword>
<dbReference type="AlphaFoldDB" id="A0A9D1GUQ6"/>
<reference evidence="4" key="2">
    <citation type="journal article" date="2021" name="PeerJ">
        <title>Extensive microbial diversity within the chicken gut microbiome revealed by metagenomics and culture.</title>
        <authorList>
            <person name="Gilroy R."/>
            <person name="Ravi A."/>
            <person name="Getino M."/>
            <person name="Pursley I."/>
            <person name="Horton D.L."/>
            <person name="Alikhan N.F."/>
            <person name="Baker D."/>
            <person name="Gharbi K."/>
            <person name="Hall N."/>
            <person name="Watson M."/>
            <person name="Adriaenssens E.M."/>
            <person name="Foster-Nyarko E."/>
            <person name="Jarju S."/>
            <person name="Secka A."/>
            <person name="Antonio M."/>
            <person name="Oren A."/>
            <person name="Chaudhuri R.R."/>
            <person name="La Ragione R."/>
            <person name="Hildebrand F."/>
            <person name="Pallen M.J."/>
        </authorList>
    </citation>
    <scope>NUCLEOTIDE SEQUENCE</scope>
    <source>
        <strain evidence="4">CHK33-4379</strain>
    </source>
</reference>
<feature type="chain" id="PRO_5039654577" evidence="3">
    <location>
        <begin position="25"/>
        <end position="416"/>
    </location>
</feature>
<name>A0A9D1GUQ6_9FIRM</name>
<feature type="transmembrane region" description="Helical" evidence="2">
    <location>
        <begin position="389"/>
        <end position="410"/>
    </location>
</feature>
<organism evidence="4 5">
    <name type="scientific">Candidatus Faeciplasma pullistercoris</name>
    <dbReference type="NCBI Taxonomy" id="2840800"/>
    <lineage>
        <taxon>Bacteria</taxon>
        <taxon>Bacillati</taxon>
        <taxon>Bacillota</taxon>
        <taxon>Clostridia</taxon>
        <taxon>Eubacteriales</taxon>
        <taxon>Oscillospiraceae</taxon>
        <taxon>Oscillospiraceae incertae sedis</taxon>
        <taxon>Candidatus Faeciplasma</taxon>
    </lineage>
</organism>
<feature type="compositionally biased region" description="Acidic residues" evidence="1">
    <location>
        <begin position="32"/>
        <end position="57"/>
    </location>
</feature>
<reference evidence="4" key="1">
    <citation type="submission" date="2020-10" db="EMBL/GenBank/DDBJ databases">
        <authorList>
            <person name="Gilroy R."/>
        </authorList>
    </citation>
    <scope>NUCLEOTIDE SEQUENCE</scope>
    <source>
        <strain evidence="4">CHK33-4379</strain>
    </source>
</reference>
<dbReference type="Proteomes" id="UP000824136">
    <property type="component" value="Unassembled WGS sequence"/>
</dbReference>
<gene>
    <name evidence="4" type="ORF">IAC39_05295</name>
</gene>
<evidence type="ECO:0000256" key="3">
    <source>
        <dbReference type="SAM" id="SignalP"/>
    </source>
</evidence>
<sequence>MKKLWRIFAVVTALCMMLTTVAFAAEAADDATTAEEPAATDEAAEGEEEPAADDTEEPVNTVVQPDDNLYPVALDDYNGLSQIPFMTRLFTQNHINWTLVQLGEPVEGVFGQTVEANWDNTKFLIEWKDTDTNNFTQDPLLVLQISDNGILQEPLTSGTVGELGYCGYYTFTFTDITLKSDGFEDVVIPGRTIENYKLQAKQEAGWISGAAYELDLMPEIKAQLGLDTQQISEYIYNLTSVTTTVTFNAYNGVTTEALEEMKAEAEAAEAAVLEEIQQYVDAVDAAAAVVDDEAASLEDKQAAVEDALEAANAAIALATGHLNAEEIANGLLDKADELGETVLELQKELEEAEEEENQAEEPSADDEAPAADDAEEGAPATDSESGSSAVVIVIVVVVVVIAIIAVVVVLGKKKKA</sequence>
<accession>A0A9D1GUQ6</accession>
<feature type="signal peptide" evidence="3">
    <location>
        <begin position="1"/>
        <end position="24"/>
    </location>
</feature>
<proteinExistence type="predicted"/>
<feature type="region of interest" description="Disordered" evidence="1">
    <location>
        <begin position="32"/>
        <end position="64"/>
    </location>
</feature>
<dbReference type="EMBL" id="DVLL01000020">
    <property type="protein sequence ID" value="HIT59103.1"/>
    <property type="molecule type" value="Genomic_DNA"/>
</dbReference>
<keyword evidence="3" id="KW-0732">Signal</keyword>
<comment type="caution">
    <text evidence="4">The sequence shown here is derived from an EMBL/GenBank/DDBJ whole genome shotgun (WGS) entry which is preliminary data.</text>
</comment>
<feature type="region of interest" description="Disordered" evidence="1">
    <location>
        <begin position="349"/>
        <end position="383"/>
    </location>
</feature>